<dbReference type="Proteomes" id="UP000037269">
    <property type="component" value="Unassembled WGS sequence"/>
</dbReference>
<reference evidence="1 2" key="1">
    <citation type="submission" date="2015-07" db="EMBL/GenBank/DDBJ databases">
        <title>Fjat-14205 dsm 2895.</title>
        <authorList>
            <person name="Liu B."/>
            <person name="Wang J."/>
            <person name="Zhu Y."/>
            <person name="Liu G."/>
            <person name="Chen Q."/>
            <person name="Chen Z."/>
            <person name="Lan J."/>
            <person name="Che J."/>
            <person name="Ge C."/>
            <person name="Shi H."/>
            <person name="Pan Z."/>
            <person name="Liu X."/>
        </authorList>
    </citation>
    <scope>NUCLEOTIDE SEQUENCE [LARGE SCALE GENOMIC DNA]</scope>
    <source>
        <strain evidence="1 2">DSM 2895</strain>
    </source>
</reference>
<evidence type="ECO:0000313" key="2">
    <source>
        <dbReference type="Proteomes" id="UP000037269"/>
    </source>
</evidence>
<keyword evidence="2" id="KW-1185">Reference proteome</keyword>
<name>A0A0D1UWZ9_ANEMI</name>
<evidence type="ECO:0000313" key="1">
    <source>
        <dbReference type="EMBL" id="KON97550.1"/>
    </source>
</evidence>
<dbReference type="PATRIC" id="fig|47500.8.peg.3801"/>
<dbReference type="STRING" id="47500.AF333_20870"/>
<protein>
    <submittedName>
        <fullName evidence="1">Uncharacterized protein</fullName>
    </submittedName>
</protein>
<gene>
    <name evidence="1" type="ORF">AF333_20870</name>
</gene>
<dbReference type="EMBL" id="LGUG01000004">
    <property type="protein sequence ID" value="KON97550.1"/>
    <property type="molecule type" value="Genomic_DNA"/>
</dbReference>
<organism evidence="1 2">
    <name type="scientific">Aneurinibacillus migulanus</name>
    <name type="common">Bacillus migulanus</name>
    <dbReference type="NCBI Taxonomy" id="47500"/>
    <lineage>
        <taxon>Bacteria</taxon>
        <taxon>Bacillati</taxon>
        <taxon>Bacillota</taxon>
        <taxon>Bacilli</taxon>
        <taxon>Bacillales</taxon>
        <taxon>Paenibacillaceae</taxon>
        <taxon>Aneurinibacillus group</taxon>
        <taxon>Aneurinibacillus</taxon>
    </lineage>
</organism>
<comment type="caution">
    <text evidence="1">The sequence shown here is derived from an EMBL/GenBank/DDBJ whole genome shotgun (WGS) entry which is preliminary data.</text>
</comment>
<accession>A0A0D1UWZ9</accession>
<sequence>MKELVDFMTDDNVTVGQALSFESHPDTFPLTKHKQEITIAEVLDFLRKEFPKDTANRVLTRLL</sequence>
<proteinExistence type="predicted"/>
<dbReference type="AlphaFoldDB" id="A0A0D1UWZ9"/>